<dbReference type="EMBL" id="AP035785">
    <property type="protein sequence ID" value="BFO71538.1"/>
    <property type="molecule type" value="Genomic_DNA"/>
</dbReference>
<evidence type="ECO:0000313" key="1">
    <source>
        <dbReference type="EMBL" id="BFO71538.1"/>
    </source>
</evidence>
<dbReference type="SUPFAM" id="SSF53756">
    <property type="entry name" value="UDP-Glycosyltransferase/glycogen phosphorylase"/>
    <property type="match status" value="1"/>
</dbReference>
<protein>
    <recommendedName>
        <fullName evidence="2">Glycosyltransferase</fullName>
    </recommendedName>
</protein>
<proteinExistence type="predicted"/>
<dbReference type="Gene3D" id="3.40.50.2000">
    <property type="entry name" value="Glycogen Phosphorylase B"/>
    <property type="match status" value="1"/>
</dbReference>
<name>A0AB33IPG3_9BACT</name>
<organism evidence="1">
    <name type="scientific">Prevotella sp. GTC17253</name>
    <dbReference type="NCBI Taxonomy" id="3236793"/>
    <lineage>
        <taxon>Bacteria</taxon>
        <taxon>Pseudomonadati</taxon>
        <taxon>Bacteroidota</taxon>
        <taxon>Bacteroidia</taxon>
        <taxon>Bacteroidales</taxon>
        <taxon>Prevotellaceae</taxon>
        <taxon>Prevotella</taxon>
    </lineage>
</organism>
<accession>A0AB33IPG3</accession>
<reference evidence="1" key="1">
    <citation type="submission" date="2024-07" db="EMBL/GenBank/DDBJ databases">
        <title>Complete genome sequence of Prevotella sp. YM-2024 GTC17253.</title>
        <authorList>
            <person name="Hayashi M."/>
            <person name="Muto Y."/>
            <person name="Tanaka K."/>
            <person name="Niwa H."/>
        </authorList>
    </citation>
    <scope>NUCLEOTIDE SEQUENCE</scope>
    <source>
        <strain evidence="1">GTC17253</strain>
    </source>
</reference>
<gene>
    <name evidence="1" type="ORF">GTC17253_15040</name>
</gene>
<sequence>MEYYYLTHYESDTYPFLIRYLNKEGLHTRYLHAPTSHGEYVNGLLAAWRAVAIAEHGTIITYLSSVGVLCWWVSLLRHKKVKIVATNLALKDDSSQRTRLMGFLYRHALRSKRFTLTVTSRKYGQAMQLRLHHSQPFHLLRDYNQYPGYVRAYSDNGKRIFCGGNTQRDWARCLRLAELMPDWIFMLVGYESDSNTSVPKNVKIYRRLSFAYFIQALSQSTFVYLPTKWNCPAGLTVLMHATWNGRVVAVSANDVTEEYVTPDRGIISNDCEQVARQMRSLYANPDCCQSMVAAMQHFLTEECSAEAYCKSMESILT</sequence>
<evidence type="ECO:0008006" key="2">
    <source>
        <dbReference type="Google" id="ProtNLM"/>
    </source>
</evidence>
<dbReference type="AlphaFoldDB" id="A0AB33IPG3"/>